<gene>
    <name evidence="1" type="ORF">Tci_826426</name>
</gene>
<evidence type="ECO:0000313" key="1">
    <source>
        <dbReference type="EMBL" id="GFC54456.1"/>
    </source>
</evidence>
<reference evidence="1" key="1">
    <citation type="journal article" date="2019" name="Sci. Rep.">
        <title>Draft genome of Tanacetum cinerariifolium, the natural source of mosquito coil.</title>
        <authorList>
            <person name="Yamashiro T."/>
            <person name="Shiraishi A."/>
            <person name="Satake H."/>
            <person name="Nakayama K."/>
        </authorList>
    </citation>
    <scope>NUCLEOTIDE SEQUENCE</scope>
</reference>
<feature type="non-terminal residue" evidence="1">
    <location>
        <position position="182"/>
    </location>
</feature>
<proteinExistence type="predicted"/>
<name>A0A699PZZ0_TANCI</name>
<comment type="caution">
    <text evidence="1">The sequence shown here is derived from an EMBL/GenBank/DDBJ whole genome shotgun (WGS) entry which is preliminary data.</text>
</comment>
<protein>
    <submittedName>
        <fullName evidence="1">Uncharacterized protein</fullName>
    </submittedName>
</protein>
<accession>A0A699PZZ0</accession>
<sequence>MLIDNCQITLLDVQIQRYRVAGLNTGYHVHASVAAALRLVLEQQRQFQLRGGYFLRAEGIGHTGRAGHKLDPARHKAQARREAQVKRRLGAPQPNIIQKVNPQAGADNGVGREAPPLLDILNVISRLLDVKPRKARRNTQARPVKPLVVVGQVFDGNTLDAAFLSAVDSIAALALSQGRTGC</sequence>
<organism evidence="1">
    <name type="scientific">Tanacetum cinerariifolium</name>
    <name type="common">Dalmatian daisy</name>
    <name type="synonym">Chrysanthemum cinerariifolium</name>
    <dbReference type="NCBI Taxonomy" id="118510"/>
    <lineage>
        <taxon>Eukaryota</taxon>
        <taxon>Viridiplantae</taxon>
        <taxon>Streptophyta</taxon>
        <taxon>Embryophyta</taxon>
        <taxon>Tracheophyta</taxon>
        <taxon>Spermatophyta</taxon>
        <taxon>Magnoliopsida</taxon>
        <taxon>eudicotyledons</taxon>
        <taxon>Gunneridae</taxon>
        <taxon>Pentapetalae</taxon>
        <taxon>asterids</taxon>
        <taxon>campanulids</taxon>
        <taxon>Asterales</taxon>
        <taxon>Asteraceae</taxon>
        <taxon>Asteroideae</taxon>
        <taxon>Anthemideae</taxon>
        <taxon>Anthemidinae</taxon>
        <taxon>Tanacetum</taxon>
    </lineage>
</organism>
<dbReference type="AlphaFoldDB" id="A0A699PZZ0"/>
<dbReference type="EMBL" id="BKCJ010961272">
    <property type="protein sequence ID" value="GFC54456.1"/>
    <property type="molecule type" value="Genomic_DNA"/>
</dbReference>